<evidence type="ECO:0000313" key="2">
    <source>
        <dbReference type="Proteomes" id="UP001551658"/>
    </source>
</evidence>
<dbReference type="Proteomes" id="UP001551658">
    <property type="component" value="Unassembled WGS sequence"/>
</dbReference>
<comment type="caution">
    <text evidence="1">The sequence shown here is derived from an EMBL/GenBank/DDBJ whole genome shotgun (WGS) entry which is preliminary data.</text>
</comment>
<dbReference type="EMBL" id="JBFAIH010000021">
    <property type="protein sequence ID" value="MEV0366728.1"/>
    <property type="molecule type" value="Genomic_DNA"/>
</dbReference>
<organism evidence="1 2">
    <name type="scientific">Nocardia fusca</name>
    <dbReference type="NCBI Taxonomy" id="941183"/>
    <lineage>
        <taxon>Bacteria</taxon>
        <taxon>Bacillati</taxon>
        <taxon>Actinomycetota</taxon>
        <taxon>Actinomycetes</taxon>
        <taxon>Mycobacteriales</taxon>
        <taxon>Nocardiaceae</taxon>
        <taxon>Nocardia</taxon>
    </lineage>
</organism>
<gene>
    <name evidence="1" type="ORF">AB0H72_28940</name>
</gene>
<protein>
    <submittedName>
        <fullName evidence="1">Uncharacterized protein</fullName>
    </submittedName>
</protein>
<sequence length="90" mass="9753">MKDTMKSPMLLRPTRASHPNLAPVLPELCSELSGRTRVLPPLVLPDLGPEVGFGYGIRPGARSGRFVDDDAQRVGWGVGLLQRVGGWFVS</sequence>
<reference evidence="1 2" key="1">
    <citation type="submission" date="2024-06" db="EMBL/GenBank/DDBJ databases">
        <title>The Natural Products Discovery Center: Release of the First 8490 Sequenced Strains for Exploring Actinobacteria Biosynthetic Diversity.</title>
        <authorList>
            <person name="Kalkreuter E."/>
            <person name="Kautsar S.A."/>
            <person name="Yang D."/>
            <person name="Bader C.D."/>
            <person name="Teijaro C.N."/>
            <person name="Fluegel L."/>
            <person name="Davis C.M."/>
            <person name="Simpson J.R."/>
            <person name="Lauterbach L."/>
            <person name="Steele A.D."/>
            <person name="Gui C."/>
            <person name="Meng S."/>
            <person name="Li G."/>
            <person name="Viehrig K."/>
            <person name="Ye F."/>
            <person name="Su P."/>
            <person name="Kiefer A.F."/>
            <person name="Nichols A."/>
            <person name="Cepeda A.J."/>
            <person name="Yan W."/>
            <person name="Fan B."/>
            <person name="Jiang Y."/>
            <person name="Adhikari A."/>
            <person name="Zheng C.-J."/>
            <person name="Schuster L."/>
            <person name="Cowan T.M."/>
            <person name="Smanski M.J."/>
            <person name="Chevrette M.G."/>
            <person name="De Carvalho L.P.S."/>
            <person name="Shen B."/>
        </authorList>
    </citation>
    <scope>NUCLEOTIDE SEQUENCE [LARGE SCALE GENOMIC DNA]</scope>
    <source>
        <strain evidence="1 2">NPDC050671</strain>
    </source>
</reference>
<accession>A0ABV3FGB1</accession>
<dbReference type="RefSeq" id="WP_357985171.1">
    <property type="nucleotide sequence ID" value="NZ_JBFAIH010000021.1"/>
</dbReference>
<evidence type="ECO:0000313" key="1">
    <source>
        <dbReference type="EMBL" id="MEV0366728.1"/>
    </source>
</evidence>
<proteinExistence type="predicted"/>
<keyword evidence="2" id="KW-1185">Reference proteome</keyword>
<name>A0ABV3FGB1_9NOCA</name>